<reference evidence="4" key="4">
    <citation type="journal article" date="2008" name="Nucleic Acids Res.">
        <title>The rice annotation project database (RAP-DB): 2008 update.</title>
        <authorList>
            <consortium name="The rice annotation project (RAP)"/>
        </authorList>
    </citation>
    <scope>GENOME REANNOTATION</scope>
    <source>
        <strain evidence="4">cv. Nipponbare</strain>
    </source>
</reference>
<dbReference type="EMBL" id="AP004758">
    <property type="protein sequence ID" value="BAD35889.1"/>
    <property type="molecule type" value="Genomic_DNA"/>
</dbReference>
<reference evidence="2" key="1">
    <citation type="submission" date="2002-02" db="EMBL/GenBank/DDBJ databases">
        <title>Oryza sativa nipponbare(GA3) genomic DNA, chromosome 6, PAC clone:P0529B09.</title>
        <authorList>
            <person name="Sasaki T."/>
            <person name="Matsumoto T."/>
            <person name="Yamamoto K."/>
        </authorList>
    </citation>
    <scope>NUCLEOTIDE SEQUENCE</scope>
</reference>
<gene>
    <name evidence="2" type="ORF">P0529B09.28</name>
    <name evidence="3" type="ORF">P0664C05.8</name>
</gene>
<reference evidence="3" key="2">
    <citation type="submission" date="2002-02" db="EMBL/GenBank/DDBJ databases">
        <title>Oryza sativa nipponbare(GA3) genomic DNA, chromosome 6, PAC clone:P0664C05.</title>
        <authorList>
            <person name="Sasaki T."/>
            <person name="Matsumoto T."/>
            <person name="Yamamoto K."/>
        </authorList>
    </citation>
    <scope>NUCLEOTIDE SEQUENCE</scope>
</reference>
<proteinExistence type="predicted"/>
<evidence type="ECO:0000256" key="1">
    <source>
        <dbReference type="SAM" id="MobiDB-lite"/>
    </source>
</evidence>
<name>Q69T63_ORYSJ</name>
<organism evidence="3 4">
    <name type="scientific">Oryza sativa subsp. japonica</name>
    <name type="common">Rice</name>
    <dbReference type="NCBI Taxonomy" id="39947"/>
    <lineage>
        <taxon>Eukaryota</taxon>
        <taxon>Viridiplantae</taxon>
        <taxon>Streptophyta</taxon>
        <taxon>Embryophyta</taxon>
        <taxon>Tracheophyta</taxon>
        <taxon>Spermatophyta</taxon>
        <taxon>Magnoliopsida</taxon>
        <taxon>Liliopsida</taxon>
        <taxon>Poales</taxon>
        <taxon>Poaceae</taxon>
        <taxon>BOP clade</taxon>
        <taxon>Oryzoideae</taxon>
        <taxon>Oryzeae</taxon>
        <taxon>Oryzinae</taxon>
        <taxon>Oryza</taxon>
        <taxon>Oryza sativa</taxon>
    </lineage>
</organism>
<feature type="compositionally biased region" description="Low complexity" evidence="1">
    <location>
        <begin position="1"/>
        <end position="12"/>
    </location>
</feature>
<feature type="region of interest" description="Disordered" evidence="1">
    <location>
        <begin position="1"/>
        <end position="35"/>
    </location>
</feature>
<dbReference type="AlphaFoldDB" id="Q69T63"/>
<accession>Q69T63</accession>
<evidence type="ECO:0000313" key="2">
    <source>
        <dbReference type="EMBL" id="BAD35862.1"/>
    </source>
</evidence>
<reference evidence="4" key="3">
    <citation type="journal article" date="2005" name="Nature">
        <title>The map-based sequence of the rice genome.</title>
        <authorList>
            <consortium name="International rice genome sequencing project (IRGSP)"/>
            <person name="Matsumoto T."/>
            <person name="Wu J."/>
            <person name="Kanamori H."/>
            <person name="Katayose Y."/>
            <person name="Fujisawa M."/>
            <person name="Namiki N."/>
            <person name="Mizuno H."/>
            <person name="Yamamoto K."/>
            <person name="Antonio B.A."/>
            <person name="Baba T."/>
            <person name="Sakata K."/>
            <person name="Nagamura Y."/>
            <person name="Aoki H."/>
            <person name="Arikawa K."/>
            <person name="Arita K."/>
            <person name="Bito T."/>
            <person name="Chiden Y."/>
            <person name="Fujitsuka N."/>
            <person name="Fukunaka R."/>
            <person name="Hamada M."/>
            <person name="Harada C."/>
            <person name="Hayashi A."/>
            <person name="Hijishita S."/>
            <person name="Honda M."/>
            <person name="Hosokawa S."/>
            <person name="Ichikawa Y."/>
            <person name="Idonuma A."/>
            <person name="Iijima M."/>
            <person name="Ikeda M."/>
            <person name="Ikeno M."/>
            <person name="Ito K."/>
            <person name="Ito S."/>
            <person name="Ito T."/>
            <person name="Ito Y."/>
            <person name="Ito Y."/>
            <person name="Iwabuchi A."/>
            <person name="Kamiya K."/>
            <person name="Karasawa W."/>
            <person name="Kurita K."/>
            <person name="Katagiri S."/>
            <person name="Kikuta A."/>
            <person name="Kobayashi H."/>
            <person name="Kobayashi N."/>
            <person name="Machita K."/>
            <person name="Maehara T."/>
            <person name="Masukawa M."/>
            <person name="Mizubayashi T."/>
            <person name="Mukai Y."/>
            <person name="Nagasaki H."/>
            <person name="Nagata Y."/>
            <person name="Naito S."/>
            <person name="Nakashima M."/>
            <person name="Nakama Y."/>
            <person name="Nakamichi Y."/>
            <person name="Nakamura M."/>
            <person name="Meguro A."/>
            <person name="Negishi M."/>
            <person name="Ohta I."/>
            <person name="Ohta T."/>
            <person name="Okamoto M."/>
            <person name="Ono N."/>
            <person name="Saji S."/>
            <person name="Sakaguchi M."/>
            <person name="Sakai K."/>
            <person name="Shibata M."/>
            <person name="Shimokawa T."/>
            <person name="Song J."/>
            <person name="Takazaki Y."/>
            <person name="Terasawa K."/>
            <person name="Tsugane M."/>
            <person name="Tsuji K."/>
            <person name="Ueda S."/>
            <person name="Waki K."/>
            <person name="Yamagata H."/>
            <person name="Yamamoto M."/>
            <person name="Yamamoto S."/>
            <person name="Yamane H."/>
            <person name="Yoshiki S."/>
            <person name="Yoshihara R."/>
            <person name="Yukawa K."/>
            <person name="Zhong H."/>
            <person name="Yano M."/>
            <person name="Yuan Q."/>
            <person name="Ouyang S."/>
            <person name="Liu J."/>
            <person name="Jones K.M."/>
            <person name="Gansberger K."/>
            <person name="Moffat K."/>
            <person name="Hill J."/>
            <person name="Bera J."/>
            <person name="Fadrosh D."/>
            <person name="Jin S."/>
            <person name="Johri S."/>
            <person name="Kim M."/>
            <person name="Overton L."/>
            <person name="Reardon M."/>
            <person name="Tsitrin T."/>
            <person name="Vuong H."/>
            <person name="Weaver B."/>
            <person name="Ciecko A."/>
            <person name="Tallon L."/>
            <person name="Jackson J."/>
            <person name="Pai G."/>
            <person name="Aken S.V."/>
            <person name="Utterback T."/>
            <person name="Reidmuller S."/>
            <person name="Feldblyum T."/>
            <person name="Hsiao J."/>
            <person name="Zismann V."/>
            <person name="Iobst S."/>
            <person name="de Vazeille A.R."/>
            <person name="Buell C.R."/>
            <person name="Ying K."/>
            <person name="Li Y."/>
            <person name="Lu T."/>
            <person name="Huang Y."/>
            <person name="Zhao Q."/>
            <person name="Feng Q."/>
            <person name="Zhang L."/>
            <person name="Zhu J."/>
            <person name="Weng Q."/>
            <person name="Mu J."/>
            <person name="Lu Y."/>
            <person name="Fan D."/>
            <person name="Liu Y."/>
            <person name="Guan J."/>
            <person name="Zhang Y."/>
            <person name="Yu S."/>
            <person name="Liu X."/>
            <person name="Zhang Y."/>
            <person name="Hong G."/>
            <person name="Han B."/>
            <person name="Choisne N."/>
            <person name="Demange N."/>
            <person name="Orjeda G."/>
            <person name="Samain S."/>
            <person name="Cattolico L."/>
            <person name="Pelletier E."/>
            <person name="Couloux A."/>
            <person name="Segurens B."/>
            <person name="Wincker P."/>
            <person name="D'Hont A."/>
            <person name="Scarpelli C."/>
            <person name="Weissenbach J."/>
            <person name="Salanoubat M."/>
            <person name="Quetier F."/>
            <person name="Yu Y."/>
            <person name="Kim H.R."/>
            <person name="Rambo T."/>
            <person name="Currie J."/>
            <person name="Collura K."/>
            <person name="Luo M."/>
            <person name="Yang T."/>
            <person name="Ammiraju J.S.S."/>
            <person name="Engler F."/>
            <person name="Soderlund C."/>
            <person name="Wing R.A."/>
            <person name="Palmer L.E."/>
            <person name="de la Bastide M."/>
            <person name="Spiegel L."/>
            <person name="Nascimento L."/>
            <person name="Zutavern T."/>
            <person name="O'Shaughnessy A."/>
            <person name="Dike S."/>
            <person name="Dedhia N."/>
            <person name="Preston R."/>
            <person name="Balija V."/>
            <person name="McCombie W.R."/>
            <person name="Chow T."/>
            <person name="Chen H."/>
            <person name="Chung M."/>
            <person name="Chen C."/>
            <person name="Shaw J."/>
            <person name="Wu H."/>
            <person name="Hsiao K."/>
            <person name="Chao Y."/>
            <person name="Chu M."/>
            <person name="Cheng C."/>
            <person name="Hour A."/>
            <person name="Lee P."/>
            <person name="Lin S."/>
            <person name="Lin Y."/>
            <person name="Liou J."/>
            <person name="Liu S."/>
            <person name="Hsing Y."/>
            <person name="Raghuvanshi S."/>
            <person name="Mohanty A."/>
            <person name="Bharti A.K."/>
            <person name="Gaur A."/>
            <person name="Gupta V."/>
            <person name="Kumar D."/>
            <person name="Ravi V."/>
            <person name="Vij S."/>
            <person name="Kapur A."/>
            <person name="Khurana P."/>
            <person name="Khurana P."/>
            <person name="Khurana J.P."/>
            <person name="Tyagi A.K."/>
            <person name="Gaikwad K."/>
            <person name="Singh A."/>
            <person name="Dalal V."/>
            <person name="Srivastava S."/>
            <person name="Dixit A."/>
            <person name="Pal A.K."/>
            <person name="Ghazi I.A."/>
            <person name="Yadav M."/>
            <person name="Pandit A."/>
            <person name="Bhargava A."/>
            <person name="Sureshbabu K."/>
            <person name="Batra K."/>
            <person name="Sharma T.R."/>
            <person name="Mohapatra T."/>
            <person name="Singh N.K."/>
            <person name="Messing J."/>
            <person name="Nelson A.B."/>
            <person name="Fuks G."/>
            <person name="Kavchok S."/>
            <person name="Keizer G."/>
            <person name="Linton E."/>
            <person name="Llaca V."/>
            <person name="Song R."/>
            <person name="Tanyolac B."/>
            <person name="Young S."/>
            <person name="Ho-Il K."/>
            <person name="Hahn J.H."/>
            <person name="Sangsakoo G."/>
            <person name="Vanavichit A."/>
            <person name="de Mattos Luiz.A.T."/>
            <person name="Zimmer P.D."/>
            <person name="Malone G."/>
            <person name="Dellagostin O."/>
            <person name="de Oliveira A.C."/>
            <person name="Bevan M."/>
            <person name="Bancroft I."/>
            <person name="Minx P."/>
            <person name="Cordum H."/>
            <person name="Wilson R."/>
            <person name="Cheng Z."/>
            <person name="Jin W."/>
            <person name="Jiang J."/>
            <person name="Leong S.A."/>
            <person name="Iwama H."/>
            <person name="Gojobori T."/>
            <person name="Itoh T."/>
            <person name="Niimura Y."/>
            <person name="Fujii Y."/>
            <person name="Habara T."/>
            <person name="Sakai H."/>
            <person name="Sato Y."/>
            <person name="Wilson G."/>
            <person name="Kumar K."/>
            <person name="McCouch S."/>
            <person name="Juretic N."/>
            <person name="Hoen D."/>
            <person name="Wright S."/>
            <person name="Bruskiewich R."/>
            <person name="Bureau T."/>
            <person name="Miyao A."/>
            <person name="Hirochika H."/>
            <person name="Nishikawa T."/>
            <person name="Kadowaki K."/>
            <person name="Sugiura M."/>
            <person name="Burr B."/>
            <person name="Sasaki T."/>
        </authorList>
    </citation>
    <scope>NUCLEOTIDE SEQUENCE [LARGE SCALE GENOMIC DNA]</scope>
    <source>
        <strain evidence="4">cv. Nipponbare</strain>
    </source>
</reference>
<dbReference type="EMBL" id="AP004754">
    <property type="protein sequence ID" value="BAD35862.1"/>
    <property type="molecule type" value="Genomic_DNA"/>
</dbReference>
<feature type="compositionally biased region" description="Basic and acidic residues" evidence="1">
    <location>
        <begin position="16"/>
        <end position="35"/>
    </location>
</feature>
<dbReference type="Proteomes" id="UP000000763">
    <property type="component" value="Chromosome 6"/>
</dbReference>
<evidence type="ECO:0000313" key="3">
    <source>
        <dbReference type="EMBL" id="BAD35889.1"/>
    </source>
</evidence>
<sequence>MEAQATVAVAVAGGHNDGEERRRRRELTNGERGDSRRTCLREAATAVGAYIDELLALEACARQATAVRWALSSDNGGGTPSYHGSAASTLSRLNEDVEVSDTQILFKNCGKGGNSGTDFEMHCDTAFAHMEANIGGSNGGFYGTSY</sequence>
<evidence type="ECO:0000313" key="4">
    <source>
        <dbReference type="Proteomes" id="UP000000763"/>
    </source>
</evidence>
<protein>
    <submittedName>
        <fullName evidence="3">Uncharacterized protein</fullName>
    </submittedName>
</protein>